<proteinExistence type="predicted"/>
<dbReference type="SUPFAM" id="SSF81383">
    <property type="entry name" value="F-box domain"/>
    <property type="match status" value="1"/>
</dbReference>
<reference evidence="1" key="1">
    <citation type="submission" date="2020-11" db="EMBL/GenBank/DDBJ databases">
        <authorList>
            <consortium name="DOE Joint Genome Institute"/>
            <person name="Ahrendt S."/>
            <person name="Riley R."/>
            <person name="Andreopoulos W."/>
            <person name="Labutti K."/>
            <person name="Pangilinan J."/>
            <person name="Ruiz-Duenas F.J."/>
            <person name="Barrasa J.M."/>
            <person name="Sanchez-Garcia M."/>
            <person name="Camarero S."/>
            <person name="Miyauchi S."/>
            <person name="Serrano A."/>
            <person name="Linde D."/>
            <person name="Babiker R."/>
            <person name="Drula E."/>
            <person name="Ayuso-Fernandez I."/>
            <person name="Pacheco R."/>
            <person name="Padilla G."/>
            <person name="Ferreira P."/>
            <person name="Barriuso J."/>
            <person name="Kellner H."/>
            <person name="Castanera R."/>
            <person name="Alfaro M."/>
            <person name="Ramirez L."/>
            <person name="Pisabarro A.G."/>
            <person name="Kuo A."/>
            <person name="Tritt A."/>
            <person name="Lipzen A."/>
            <person name="He G."/>
            <person name="Yan M."/>
            <person name="Ng V."/>
            <person name="Cullen D."/>
            <person name="Martin F."/>
            <person name="Rosso M.-N."/>
            <person name="Henrissat B."/>
            <person name="Hibbett D."/>
            <person name="Martinez A.T."/>
            <person name="Grigoriev I.V."/>
        </authorList>
    </citation>
    <scope>NUCLEOTIDE SEQUENCE</scope>
    <source>
        <strain evidence="1">CBS 506.95</strain>
    </source>
</reference>
<evidence type="ECO:0000313" key="2">
    <source>
        <dbReference type="Proteomes" id="UP000807306"/>
    </source>
</evidence>
<dbReference type="Proteomes" id="UP000807306">
    <property type="component" value="Unassembled WGS sequence"/>
</dbReference>
<sequence length="447" mass="51733">MAQFPPELFEKIFSELSKDRRTLKACALASRHFTNLSHQHLFRHVLIRSPQQSDVPLHKIGGSASQFEDLLKSSPHIAGYVRCLELFDWPSWYNSQNRQTASSHWLPNDSHLHHCLPLLEKLEALVMTYRYITSRDWKELPAPLLLALYDILRLPSLRYLDIEGPPTLSLLHVAARNVKHLTLYNASEISSDIENLAAHNGVVFIESLHITHYCVGTIRPNLTDLLPSNVSMRKLKKLLLDMRDTELDFSYEILERILQELGQSLEELIILPNSSRSWSADENSINLGTLKALKRLRVRIEYEKQPYEREINNIPWFIIFLKKSSGFLEHLETLDIAIYYEPDPSRTVVNWLVSQWNDLGEVLLNPKLLPSLKTVRMNIACSEMQNEIWQATKLSNFVKTMQSSTIGFDLQYGLSNQVEFYVLNPEWCRSLYASSWLYGQPLDEAFI</sequence>
<gene>
    <name evidence="1" type="ORF">CPB83DRAFT_857356</name>
</gene>
<protein>
    <recommendedName>
        <fullName evidence="3">F-box domain-containing protein</fullName>
    </recommendedName>
</protein>
<evidence type="ECO:0008006" key="3">
    <source>
        <dbReference type="Google" id="ProtNLM"/>
    </source>
</evidence>
<keyword evidence="2" id="KW-1185">Reference proteome</keyword>
<evidence type="ECO:0000313" key="1">
    <source>
        <dbReference type="EMBL" id="KAF9526735.1"/>
    </source>
</evidence>
<accession>A0A9P6ED02</accession>
<dbReference type="OrthoDB" id="2745898at2759"/>
<dbReference type="InterPro" id="IPR036047">
    <property type="entry name" value="F-box-like_dom_sf"/>
</dbReference>
<dbReference type="SUPFAM" id="SSF52047">
    <property type="entry name" value="RNI-like"/>
    <property type="match status" value="1"/>
</dbReference>
<dbReference type="AlphaFoldDB" id="A0A9P6ED02"/>
<organism evidence="1 2">
    <name type="scientific">Crepidotus variabilis</name>
    <dbReference type="NCBI Taxonomy" id="179855"/>
    <lineage>
        <taxon>Eukaryota</taxon>
        <taxon>Fungi</taxon>
        <taxon>Dikarya</taxon>
        <taxon>Basidiomycota</taxon>
        <taxon>Agaricomycotina</taxon>
        <taxon>Agaricomycetes</taxon>
        <taxon>Agaricomycetidae</taxon>
        <taxon>Agaricales</taxon>
        <taxon>Agaricineae</taxon>
        <taxon>Crepidotaceae</taxon>
        <taxon>Crepidotus</taxon>
    </lineage>
</organism>
<dbReference type="EMBL" id="MU157868">
    <property type="protein sequence ID" value="KAF9526735.1"/>
    <property type="molecule type" value="Genomic_DNA"/>
</dbReference>
<name>A0A9P6ED02_9AGAR</name>
<comment type="caution">
    <text evidence="1">The sequence shown here is derived from an EMBL/GenBank/DDBJ whole genome shotgun (WGS) entry which is preliminary data.</text>
</comment>